<reference evidence="1 2" key="1">
    <citation type="submission" date="2024-10" db="EMBL/GenBank/DDBJ databases">
        <title>The Natural Products Discovery Center: Release of the First 8490 Sequenced Strains for Exploring Actinobacteria Biosynthetic Diversity.</title>
        <authorList>
            <person name="Kalkreuter E."/>
            <person name="Kautsar S.A."/>
            <person name="Yang D."/>
            <person name="Bader C.D."/>
            <person name="Teijaro C.N."/>
            <person name="Fluegel L."/>
            <person name="Davis C.M."/>
            <person name="Simpson J.R."/>
            <person name="Lauterbach L."/>
            <person name="Steele A.D."/>
            <person name="Gui C."/>
            <person name="Meng S."/>
            <person name="Li G."/>
            <person name="Viehrig K."/>
            <person name="Ye F."/>
            <person name="Su P."/>
            <person name="Kiefer A.F."/>
            <person name="Nichols A."/>
            <person name="Cepeda A.J."/>
            <person name="Yan W."/>
            <person name="Fan B."/>
            <person name="Jiang Y."/>
            <person name="Adhikari A."/>
            <person name="Zheng C.-J."/>
            <person name="Schuster L."/>
            <person name="Cowan T.M."/>
            <person name="Smanski M.J."/>
            <person name="Chevrette M.G."/>
            <person name="De Carvalho L.P.S."/>
            <person name="Shen B."/>
        </authorList>
    </citation>
    <scope>NUCLEOTIDE SEQUENCE [LARGE SCALE GENOMIC DNA]</scope>
    <source>
        <strain evidence="1 2">NPDC048229</strain>
    </source>
</reference>
<evidence type="ECO:0000313" key="1">
    <source>
        <dbReference type="EMBL" id="MFG3188758.1"/>
    </source>
</evidence>
<evidence type="ECO:0000313" key="2">
    <source>
        <dbReference type="Proteomes" id="UP001604282"/>
    </source>
</evidence>
<dbReference type="EMBL" id="JBICZW010000004">
    <property type="protein sequence ID" value="MFG3188758.1"/>
    <property type="molecule type" value="Genomic_DNA"/>
</dbReference>
<gene>
    <name evidence="1" type="ORF">ACGFYS_07440</name>
</gene>
<protein>
    <submittedName>
        <fullName evidence="1">Uncharacterized protein</fullName>
    </submittedName>
</protein>
<name>A0ABW7BML1_9ACTN</name>
<comment type="caution">
    <text evidence="1">The sequence shown here is derived from an EMBL/GenBank/DDBJ whole genome shotgun (WGS) entry which is preliminary data.</text>
</comment>
<sequence length="163" mass="17830">MCSVWIVLTLVCQGRSRVAAAIRRHDVFGLIPLWTFFAPTPGTQDYVLLRRCRTADGRLTQWRELGGADATGQPLCTVWNPARRHAKALLDAAQSLLELASRVGRPEEIELSAPYLALLAHVSAQPCSEEACATQFALVIQKSSAYEEAVPAVAFVSSLHEID</sequence>
<accession>A0ABW7BML1</accession>
<keyword evidence="2" id="KW-1185">Reference proteome</keyword>
<dbReference type="Proteomes" id="UP001604282">
    <property type="component" value="Unassembled WGS sequence"/>
</dbReference>
<dbReference type="RefSeq" id="WP_392880230.1">
    <property type="nucleotide sequence ID" value="NZ_JBICZW010000004.1"/>
</dbReference>
<organism evidence="1 2">
    <name type="scientific">Streptomyces omiyaensis</name>
    <dbReference type="NCBI Taxonomy" id="68247"/>
    <lineage>
        <taxon>Bacteria</taxon>
        <taxon>Bacillati</taxon>
        <taxon>Actinomycetota</taxon>
        <taxon>Actinomycetes</taxon>
        <taxon>Kitasatosporales</taxon>
        <taxon>Streptomycetaceae</taxon>
        <taxon>Streptomyces</taxon>
    </lineage>
</organism>
<proteinExistence type="predicted"/>